<dbReference type="Pfam" id="PF07195">
    <property type="entry name" value="FliD_C"/>
    <property type="match status" value="1"/>
</dbReference>
<comment type="subcellular location">
    <subcellularLocation>
        <location evidence="5">Secreted</location>
    </subcellularLocation>
    <subcellularLocation>
        <location evidence="5">Bacterial flagellum</location>
    </subcellularLocation>
</comment>
<reference evidence="8 9" key="1">
    <citation type="submission" date="2018-04" db="EMBL/GenBank/DDBJ databases">
        <title>Altererythrobacter sp. HME9302 genome sequencing and assembly.</title>
        <authorList>
            <person name="Kang H."/>
            <person name="Kim H."/>
            <person name="Joh K."/>
        </authorList>
    </citation>
    <scope>NUCLEOTIDE SEQUENCE [LARGE SCALE GENOMIC DNA]</scope>
    <source>
        <strain evidence="8 9">HME9302</strain>
    </source>
</reference>
<dbReference type="Proteomes" id="UP000253727">
    <property type="component" value="Unassembled WGS sequence"/>
</dbReference>
<comment type="subunit">
    <text evidence="2 5">Homopentamer.</text>
</comment>
<proteinExistence type="inferred from homology"/>
<keyword evidence="4 5" id="KW-0975">Bacterial flagellum</keyword>
<feature type="domain" description="Flagellar hook-associated protein 2 N-terminal" evidence="6">
    <location>
        <begin position="21"/>
        <end position="118"/>
    </location>
</feature>
<dbReference type="InterPro" id="IPR040026">
    <property type="entry name" value="FliD"/>
</dbReference>
<comment type="function">
    <text evidence="5">Required for morphogenesis and for the elongation of the flagellar filament by facilitating polymerization of the flagellin monomers at the tip of growing filament. Forms a capping structure, which prevents flagellin subunits (transported through the central channel of the flagellum) from leaking out without polymerization at the distal end.</text>
</comment>
<sequence>METTATQNTGSRIISTLGVGSGVDMVQLASDLSEARFMAQKARLEQQSETLDTRISSAAALRGQLTQLATALGDRVRSGDLAPAATIGNSAVANVSVGSGSAPSGTYSLEVTSLAASQTLASKTYASGAATVGAGTLDINFGTVAGANFTADTSQNTLSIAVTADDTLETLAAKINQAGGPVRAYVATNANGAQLVMKGDEGATGGFTIETTPSGVTRLPGTAARAGELDYLNWQPSSDTGQLKQTAGDAAFLLDGVEMTSGSNTVSGLPGGLSLTLKQTNIGAPTTIGFSDRTANIAGLMSDFVAALNDITGTLREAAAPLGGELGSDPGARALKRAFASMTTAVVMPNAVAGAPNTLGDLGLVLGRDGTFSLDSNRLNATLATDPEGAAAMFTTGIHGVYATFDKLARNTASRKDPGSLAGSEARYNAQSERIEDKLARIAEQQESLRERLTKTFAAADRNVNASQSTLSFLQSQIAVWNADK</sequence>
<dbReference type="GO" id="GO:0009421">
    <property type="term" value="C:bacterial-type flagellum filament cap"/>
    <property type="evidence" value="ECO:0007669"/>
    <property type="project" value="InterPro"/>
</dbReference>
<feature type="domain" description="Flagellar hook-associated protein 2 C-terminal" evidence="7">
    <location>
        <begin position="247"/>
        <end position="466"/>
    </location>
</feature>
<dbReference type="AlphaFoldDB" id="A0A369Q6I7"/>
<feature type="coiled-coil region" evidence="5">
    <location>
        <begin position="425"/>
        <end position="452"/>
    </location>
</feature>
<evidence type="ECO:0000313" key="8">
    <source>
        <dbReference type="EMBL" id="RDC59125.1"/>
    </source>
</evidence>
<keyword evidence="9" id="KW-1185">Reference proteome</keyword>
<evidence type="ECO:0000256" key="2">
    <source>
        <dbReference type="ARBA" id="ARBA00011255"/>
    </source>
</evidence>
<evidence type="ECO:0000256" key="1">
    <source>
        <dbReference type="ARBA" id="ARBA00009764"/>
    </source>
</evidence>
<dbReference type="RefSeq" id="WP_115365539.1">
    <property type="nucleotide sequence ID" value="NZ_QBKA01000002.1"/>
</dbReference>
<dbReference type="InterPro" id="IPR010810">
    <property type="entry name" value="Flagellin_hook_IN_motif"/>
</dbReference>
<evidence type="ECO:0000313" key="9">
    <source>
        <dbReference type="Proteomes" id="UP000253727"/>
    </source>
</evidence>
<accession>A0A369Q6I7</accession>
<comment type="caution">
    <text evidence="8">The sequence shown here is derived from an EMBL/GenBank/DDBJ whole genome shotgun (WGS) entry which is preliminary data.</text>
</comment>
<dbReference type="GO" id="GO:0009424">
    <property type="term" value="C:bacterial-type flagellum hook"/>
    <property type="evidence" value="ECO:0007669"/>
    <property type="project" value="UniProtKB-UniRule"/>
</dbReference>
<dbReference type="PANTHER" id="PTHR30288:SF0">
    <property type="entry name" value="FLAGELLAR HOOK-ASSOCIATED PROTEIN 2"/>
    <property type="match status" value="1"/>
</dbReference>
<dbReference type="InterPro" id="IPR010809">
    <property type="entry name" value="FliD_C"/>
</dbReference>
<dbReference type="GO" id="GO:0007155">
    <property type="term" value="P:cell adhesion"/>
    <property type="evidence" value="ECO:0007669"/>
    <property type="project" value="InterPro"/>
</dbReference>
<dbReference type="GO" id="GO:0071973">
    <property type="term" value="P:bacterial-type flagellum-dependent cell motility"/>
    <property type="evidence" value="ECO:0007669"/>
    <property type="project" value="TreeGrafter"/>
</dbReference>
<evidence type="ECO:0000259" key="6">
    <source>
        <dbReference type="Pfam" id="PF02465"/>
    </source>
</evidence>
<dbReference type="Pfam" id="PF07196">
    <property type="entry name" value="Flagellin_IN"/>
    <property type="match status" value="1"/>
</dbReference>
<keyword evidence="5" id="KW-0964">Secreted</keyword>
<evidence type="ECO:0000256" key="5">
    <source>
        <dbReference type="RuleBase" id="RU362066"/>
    </source>
</evidence>
<evidence type="ECO:0000259" key="7">
    <source>
        <dbReference type="Pfam" id="PF07195"/>
    </source>
</evidence>
<keyword evidence="3 5" id="KW-0175">Coiled coil</keyword>
<evidence type="ECO:0000256" key="4">
    <source>
        <dbReference type="ARBA" id="ARBA00023143"/>
    </source>
</evidence>
<dbReference type="Pfam" id="PF02465">
    <property type="entry name" value="FliD_N"/>
    <property type="match status" value="1"/>
</dbReference>
<comment type="similarity">
    <text evidence="1 5">Belongs to the FliD family.</text>
</comment>
<organism evidence="8 9">
    <name type="scientific">Alteripontixanthobacter maritimus</name>
    <dbReference type="NCBI Taxonomy" id="2161824"/>
    <lineage>
        <taxon>Bacteria</taxon>
        <taxon>Pseudomonadati</taxon>
        <taxon>Pseudomonadota</taxon>
        <taxon>Alphaproteobacteria</taxon>
        <taxon>Sphingomonadales</taxon>
        <taxon>Erythrobacteraceae</taxon>
        <taxon>Alteripontixanthobacter</taxon>
    </lineage>
</organism>
<gene>
    <name evidence="8" type="ORF">HME9302_00310</name>
</gene>
<dbReference type="InterPro" id="IPR003481">
    <property type="entry name" value="FliD_N"/>
</dbReference>
<dbReference type="GO" id="GO:0005576">
    <property type="term" value="C:extracellular region"/>
    <property type="evidence" value="ECO:0007669"/>
    <property type="project" value="UniProtKB-SubCell"/>
</dbReference>
<dbReference type="EMBL" id="QBKA01000002">
    <property type="protein sequence ID" value="RDC59125.1"/>
    <property type="molecule type" value="Genomic_DNA"/>
</dbReference>
<evidence type="ECO:0000256" key="3">
    <source>
        <dbReference type="ARBA" id="ARBA00023054"/>
    </source>
</evidence>
<name>A0A369Q6I7_9SPHN</name>
<dbReference type="PANTHER" id="PTHR30288">
    <property type="entry name" value="FLAGELLAR CAP/ASSEMBLY PROTEIN FLID"/>
    <property type="match status" value="1"/>
</dbReference>
<dbReference type="OrthoDB" id="7388356at2"/>
<protein>
    <recommendedName>
        <fullName evidence="5">Flagellar hook-associated protein 2</fullName>
        <shortName evidence="5">HAP2</shortName>
    </recommendedName>
    <alternativeName>
        <fullName evidence="5">Flagellar cap protein</fullName>
    </alternativeName>
</protein>